<evidence type="ECO:0000259" key="3">
    <source>
        <dbReference type="Pfam" id="PF22939"/>
    </source>
</evidence>
<dbReference type="InterPro" id="IPR027417">
    <property type="entry name" value="P-loop_NTPase"/>
</dbReference>
<feature type="domain" description="Nephrocystin 3-like N-terminal" evidence="4">
    <location>
        <begin position="305"/>
        <end position="467"/>
    </location>
</feature>
<feature type="compositionally biased region" description="Acidic residues" evidence="2">
    <location>
        <begin position="1030"/>
        <end position="1053"/>
    </location>
</feature>
<dbReference type="Pfam" id="PF24883">
    <property type="entry name" value="NPHP3_N"/>
    <property type="match status" value="1"/>
</dbReference>
<dbReference type="EMBL" id="JAGPNK010000013">
    <property type="protein sequence ID" value="KAH7309821.1"/>
    <property type="molecule type" value="Genomic_DNA"/>
</dbReference>
<organism evidence="5 6">
    <name type="scientific">Stachybotrys elegans</name>
    <dbReference type="NCBI Taxonomy" id="80388"/>
    <lineage>
        <taxon>Eukaryota</taxon>
        <taxon>Fungi</taxon>
        <taxon>Dikarya</taxon>
        <taxon>Ascomycota</taxon>
        <taxon>Pezizomycotina</taxon>
        <taxon>Sordariomycetes</taxon>
        <taxon>Hypocreomycetidae</taxon>
        <taxon>Hypocreales</taxon>
        <taxon>Stachybotryaceae</taxon>
        <taxon>Stachybotrys</taxon>
    </lineage>
</organism>
<proteinExistence type="predicted"/>
<feature type="region of interest" description="Disordered" evidence="2">
    <location>
        <begin position="943"/>
        <end position="972"/>
    </location>
</feature>
<evidence type="ECO:0000313" key="5">
    <source>
        <dbReference type="EMBL" id="KAH7309821.1"/>
    </source>
</evidence>
<reference evidence="5" key="1">
    <citation type="journal article" date="2021" name="Nat. Commun.">
        <title>Genetic determinants of endophytism in the Arabidopsis root mycobiome.</title>
        <authorList>
            <person name="Mesny F."/>
            <person name="Miyauchi S."/>
            <person name="Thiergart T."/>
            <person name="Pickel B."/>
            <person name="Atanasova L."/>
            <person name="Karlsson M."/>
            <person name="Huettel B."/>
            <person name="Barry K.W."/>
            <person name="Haridas S."/>
            <person name="Chen C."/>
            <person name="Bauer D."/>
            <person name="Andreopoulos W."/>
            <person name="Pangilinan J."/>
            <person name="LaButti K."/>
            <person name="Riley R."/>
            <person name="Lipzen A."/>
            <person name="Clum A."/>
            <person name="Drula E."/>
            <person name="Henrissat B."/>
            <person name="Kohler A."/>
            <person name="Grigoriev I.V."/>
            <person name="Martin F.M."/>
            <person name="Hacquard S."/>
        </authorList>
    </citation>
    <scope>NUCLEOTIDE SEQUENCE</scope>
    <source>
        <strain evidence="5">MPI-CAGE-CH-0235</strain>
    </source>
</reference>
<dbReference type="PANTHER" id="PTHR10039">
    <property type="entry name" value="AMELOGENIN"/>
    <property type="match status" value="1"/>
</dbReference>
<feature type="region of interest" description="Disordered" evidence="2">
    <location>
        <begin position="1004"/>
        <end position="1077"/>
    </location>
</feature>
<name>A0A8K0SKB4_9HYPO</name>
<evidence type="ECO:0008006" key="7">
    <source>
        <dbReference type="Google" id="ProtNLM"/>
    </source>
</evidence>
<feature type="domain" description="GPI inositol-deacylase winged helix" evidence="3">
    <location>
        <begin position="561"/>
        <end position="653"/>
    </location>
</feature>
<dbReference type="SUPFAM" id="SSF52540">
    <property type="entry name" value="P-loop containing nucleoside triphosphate hydrolases"/>
    <property type="match status" value="1"/>
</dbReference>
<feature type="compositionally biased region" description="Basic and acidic residues" evidence="2">
    <location>
        <begin position="1007"/>
        <end position="1028"/>
    </location>
</feature>
<keyword evidence="1" id="KW-0677">Repeat</keyword>
<dbReference type="Gene3D" id="3.40.50.300">
    <property type="entry name" value="P-loop containing nucleotide triphosphate hydrolases"/>
    <property type="match status" value="1"/>
</dbReference>
<dbReference type="InterPro" id="IPR056884">
    <property type="entry name" value="NPHP3-like_N"/>
</dbReference>
<dbReference type="Proteomes" id="UP000813444">
    <property type="component" value="Unassembled WGS sequence"/>
</dbReference>
<sequence length="1392" mass="157149">MTESHSHAQSSIYPRKTVRTLTAPARMASPHTYPESAISRSDTVVDTEARSLLGRAIDDFLNELKEKDKKNPFIQELINKEYRSHAPASGVSYADQSAQEIHECLVKLEEQKRGRGYRLLHRLAPFLSSFKSLLKTCEVVLQASPLGVGAAFLGARVVLEIAITFHEYFELVVNAMDRIGDSLLVYQKYTEAFHERPDFQHCLIKSYKRIVEFWYNISRNLSRKRAVFKSITAPLVAEIKEAITSLKEDGAHISNLAQATQSVQSNRDRQSAKKKNIRDWILGSNAHVDVRTVLKEQLERRHNRTCSWFLSDERVVEWRDNAQDSLTLWYNASPGSGKTVLASAMIDHLLNRGAVVAWFFLSFNTVGRRDGMSCLRSIALQLLTIIETVPDSLVDIYEEEMKHHAINLESIDTAVMVVHKLLAHCPHIYVVVDGVDECNEEMSFLQTLDALISLRTYGLVKWLITSRDHAAIRGCMERAKAAEIQPNNDAVLQDVKAYFAANLSLTSQTRIYIEEESNFLYARFLCETIRGQGLTCEAEINEALERFPHDLTTYYARSLERISQRSKSEQELARRIFLILVGAVQSLTMDEVLDALSVRMGSRDYDKSRRPRPELIQDVCGHLITTEEQAPDGRNPILKFYHKSVRDFFLEDPEELQIPPHLRKYFTTLRESQRELGLSCLTYLNYDRYKKSLQVTKLLSENPIEHALLRYAASFWFLHLRHTKPDADVCKAIRGLLEGKAMWTCLSVQSHIAPFLFGHYAGLQRNQGRYLMGVSGPATLSGSDAFGVPLPQWLPAHSKDLALLDRSFCSFVQEWREVLATLPESLDMCAPLQRFQPECHLTPLSKPKSVKVAYLADDVSMETGTIVAFYLTHQGSLWANIVCRNNDDQENQLQKFRIPLFSDQMTTKSTHNCLPTSLSDTLSFTILQPEQDDRTLETWSLDEQGTTLTRTRENGSSDFEVPSPLHPGTDLGRDSQWKLHFSTHALPPSHGSILHHLAWIPVGQDHSGADKKDQPHDDRSVSDQHSDSSEASEDSSDDSSDDDSNDDSDDDDSVGPKDTSDSESTARLNGGPKQGQIAKETIMIMTPDGMPHWSKAWTRIAGRWAQVRVAAHPSLPLVTLSHTPLKLEIMDLVKNEQRTLNLPEIADLDDYTVASCRELQFSPCGNYLYLLLVSFRSQSNITICNVKLSTFLFDSNDDTDGSILRSFHADSFTYQIWRQLETIPTPLALTIWDSESVTVALPPLTCNPRIVKIRLPRDDGKATADPVREAILTLASPICFPSSTPYREPQLVRRTGSKGDDYLHLALGPLKSTPGFDSENRSSPPVVLRWKVSSKDGWVSWNEEKHGSSVDFGTNRETLHRLRGSFVDENKSFAVPIRGGLDWGRRGFLSCS</sequence>
<dbReference type="InterPro" id="IPR054471">
    <property type="entry name" value="GPIID_WHD"/>
</dbReference>
<protein>
    <recommendedName>
        <fullName evidence="7">NACHT domain-containing protein</fullName>
    </recommendedName>
</protein>
<evidence type="ECO:0000256" key="2">
    <source>
        <dbReference type="SAM" id="MobiDB-lite"/>
    </source>
</evidence>
<evidence type="ECO:0000259" key="4">
    <source>
        <dbReference type="Pfam" id="PF24883"/>
    </source>
</evidence>
<accession>A0A8K0SKB4</accession>
<dbReference type="Pfam" id="PF22939">
    <property type="entry name" value="WHD_GPIID"/>
    <property type="match status" value="1"/>
</dbReference>
<dbReference type="OrthoDB" id="7464126at2759"/>
<evidence type="ECO:0000256" key="1">
    <source>
        <dbReference type="ARBA" id="ARBA00022737"/>
    </source>
</evidence>
<evidence type="ECO:0000313" key="6">
    <source>
        <dbReference type="Proteomes" id="UP000813444"/>
    </source>
</evidence>
<keyword evidence="6" id="KW-1185">Reference proteome</keyword>
<comment type="caution">
    <text evidence="5">The sequence shown here is derived from an EMBL/GenBank/DDBJ whole genome shotgun (WGS) entry which is preliminary data.</text>
</comment>
<dbReference type="PANTHER" id="PTHR10039:SF16">
    <property type="entry name" value="GPI INOSITOL-DEACYLASE"/>
    <property type="match status" value="1"/>
</dbReference>
<gene>
    <name evidence="5" type="ORF">B0I35DRAFT_440686</name>
</gene>